<dbReference type="KEGG" id="cci:CC1G_02361"/>
<proteinExistence type="predicted"/>
<accession>A8N7V4</accession>
<reference evidence="3 4" key="1">
    <citation type="journal article" date="2010" name="Proc. Natl. Acad. Sci. U.S.A.">
        <title>Insights into evolution of multicellular fungi from the assembled chromosomes of the mushroom Coprinopsis cinerea (Coprinus cinereus).</title>
        <authorList>
            <person name="Stajich J.E."/>
            <person name="Wilke S.K."/>
            <person name="Ahren D."/>
            <person name="Au C.H."/>
            <person name="Birren B.W."/>
            <person name="Borodovsky M."/>
            <person name="Burns C."/>
            <person name="Canback B."/>
            <person name="Casselton L.A."/>
            <person name="Cheng C.K."/>
            <person name="Deng J."/>
            <person name="Dietrich F.S."/>
            <person name="Fargo D.C."/>
            <person name="Farman M.L."/>
            <person name="Gathman A.C."/>
            <person name="Goldberg J."/>
            <person name="Guigo R."/>
            <person name="Hoegger P.J."/>
            <person name="Hooker J.B."/>
            <person name="Huggins A."/>
            <person name="James T.Y."/>
            <person name="Kamada T."/>
            <person name="Kilaru S."/>
            <person name="Kodira C."/>
            <person name="Kues U."/>
            <person name="Kupfer D."/>
            <person name="Kwan H.S."/>
            <person name="Lomsadze A."/>
            <person name="Li W."/>
            <person name="Lilly W.W."/>
            <person name="Ma L.J."/>
            <person name="Mackey A.J."/>
            <person name="Manning G."/>
            <person name="Martin F."/>
            <person name="Muraguchi H."/>
            <person name="Natvig D.O."/>
            <person name="Palmerini H."/>
            <person name="Ramesh M.A."/>
            <person name="Rehmeyer C.J."/>
            <person name="Roe B.A."/>
            <person name="Shenoy N."/>
            <person name="Stanke M."/>
            <person name="Ter-Hovhannisyan V."/>
            <person name="Tunlid A."/>
            <person name="Velagapudi R."/>
            <person name="Vision T.J."/>
            <person name="Zeng Q."/>
            <person name="Zolan M.E."/>
            <person name="Pukkila P.J."/>
        </authorList>
    </citation>
    <scope>NUCLEOTIDE SEQUENCE [LARGE SCALE GENOMIC DNA]</scope>
    <source>
        <strain evidence="4">Okayama-7 / 130 / ATCC MYA-4618 / FGSC 9003</strain>
    </source>
</reference>
<dbReference type="Proteomes" id="UP000001861">
    <property type="component" value="Unassembled WGS sequence"/>
</dbReference>
<name>A8N7V4_COPC7</name>
<evidence type="ECO:0000256" key="1">
    <source>
        <dbReference type="SAM" id="Phobius"/>
    </source>
</evidence>
<dbReference type="Pfam" id="PF20151">
    <property type="entry name" value="DUF6533"/>
    <property type="match status" value="1"/>
</dbReference>
<dbReference type="InParanoid" id="A8N7V4"/>
<dbReference type="RefSeq" id="XP_001830910.2">
    <property type="nucleotide sequence ID" value="XM_001830858.2"/>
</dbReference>
<dbReference type="OMA" id="SAIINIW"/>
<feature type="transmembrane region" description="Helical" evidence="1">
    <location>
        <begin position="146"/>
        <end position="165"/>
    </location>
</feature>
<evidence type="ECO:0000313" key="4">
    <source>
        <dbReference type="Proteomes" id="UP000001861"/>
    </source>
</evidence>
<protein>
    <recommendedName>
        <fullName evidence="2">DUF6533 domain-containing protein</fullName>
    </recommendedName>
</protein>
<feature type="transmembrane region" description="Helical" evidence="1">
    <location>
        <begin position="185"/>
        <end position="203"/>
    </location>
</feature>
<dbReference type="AlphaFoldDB" id="A8N7V4"/>
<keyword evidence="1" id="KW-0812">Transmembrane</keyword>
<evidence type="ECO:0000313" key="3">
    <source>
        <dbReference type="EMBL" id="EAU90974.2"/>
    </source>
</evidence>
<dbReference type="EMBL" id="AACS02000003">
    <property type="protein sequence ID" value="EAU90974.2"/>
    <property type="molecule type" value="Genomic_DNA"/>
</dbReference>
<dbReference type="OrthoDB" id="3251775at2759"/>
<comment type="caution">
    <text evidence="3">The sequence shown here is derived from an EMBL/GenBank/DDBJ whole genome shotgun (WGS) entry which is preliminary data.</text>
</comment>
<keyword evidence="1" id="KW-0472">Membrane</keyword>
<dbReference type="GeneID" id="6007363"/>
<organism evidence="3 4">
    <name type="scientific">Coprinopsis cinerea (strain Okayama-7 / 130 / ATCC MYA-4618 / FGSC 9003)</name>
    <name type="common">Inky cap fungus</name>
    <name type="synonym">Hormographiella aspergillata</name>
    <dbReference type="NCBI Taxonomy" id="240176"/>
    <lineage>
        <taxon>Eukaryota</taxon>
        <taxon>Fungi</taxon>
        <taxon>Dikarya</taxon>
        <taxon>Basidiomycota</taxon>
        <taxon>Agaricomycotina</taxon>
        <taxon>Agaricomycetes</taxon>
        <taxon>Agaricomycetidae</taxon>
        <taxon>Agaricales</taxon>
        <taxon>Agaricineae</taxon>
        <taxon>Psathyrellaceae</taxon>
        <taxon>Coprinopsis</taxon>
    </lineage>
</organism>
<evidence type="ECO:0000259" key="2">
    <source>
        <dbReference type="Pfam" id="PF20151"/>
    </source>
</evidence>
<gene>
    <name evidence="3" type="ORF">CC1G_02361</name>
</gene>
<sequence>MSLAQDFASHNPLELVAKDLSLQVGFQASNYANVALLFMLIYDHALTFEGEVKYIWSMKWALPKIFVLINRYGVPPFIIRERQESTNSTVGDICMYASLSISCSAKIRSSFQYSCRYLYPLPSWLSYTRKPLLSGCLYVIPVPFEIGLWVPSLTFEAILIGMTILKTRGFGNAPDALKILIRDSVFYFLSIFICLLVPVVLPLTDKYIITPQLVVPLSTVSCIGVTPSTRQTMTPSLTNLSFQVARLTINIREVMASRQEQFPPTDIHVVSNILIRGPKLESDVTWGSSDLQLTEISKTSDARRRFQV</sequence>
<dbReference type="VEuPathDB" id="FungiDB:CC1G_02361"/>
<dbReference type="HOGENOM" id="CLU_035509_15_2_1"/>
<dbReference type="InterPro" id="IPR045340">
    <property type="entry name" value="DUF6533"/>
</dbReference>
<keyword evidence="4" id="KW-1185">Reference proteome</keyword>
<feature type="domain" description="DUF6533" evidence="2">
    <location>
        <begin position="31"/>
        <end position="75"/>
    </location>
</feature>
<keyword evidence="1" id="KW-1133">Transmembrane helix</keyword>